<keyword evidence="2 8" id="KW-0436">Ligase</keyword>
<feature type="short sequence motif" description="'KMSKS' region" evidence="8">
    <location>
        <begin position="581"/>
        <end position="585"/>
    </location>
</feature>
<dbReference type="CDD" id="cd00812">
    <property type="entry name" value="LeuRS_core"/>
    <property type="match status" value="1"/>
</dbReference>
<accession>A0A1E3A0U2</accession>
<dbReference type="Proteomes" id="UP000095003">
    <property type="component" value="Unassembled WGS sequence"/>
</dbReference>
<dbReference type="GeneID" id="93304226"/>
<organism evidence="14 15">
    <name type="scientific">Eisenbergiella tayi</name>
    <dbReference type="NCBI Taxonomy" id="1432052"/>
    <lineage>
        <taxon>Bacteria</taxon>
        <taxon>Bacillati</taxon>
        <taxon>Bacillota</taxon>
        <taxon>Clostridia</taxon>
        <taxon>Lachnospirales</taxon>
        <taxon>Lachnospiraceae</taxon>
        <taxon>Eisenbergiella</taxon>
    </lineage>
</organism>
<evidence type="ECO:0000313" key="15">
    <source>
        <dbReference type="Proteomes" id="UP000095003"/>
    </source>
</evidence>
<dbReference type="FunFam" id="3.40.50.620:FF:000056">
    <property type="entry name" value="Leucine--tRNA ligase"/>
    <property type="match status" value="1"/>
</dbReference>
<evidence type="ECO:0000256" key="7">
    <source>
        <dbReference type="ARBA" id="ARBA00047469"/>
    </source>
</evidence>
<dbReference type="Pfam" id="PF08264">
    <property type="entry name" value="Anticodon_1"/>
    <property type="match status" value="1"/>
</dbReference>
<reference evidence="14 15" key="1">
    <citation type="submission" date="2016-07" db="EMBL/GenBank/DDBJ databases">
        <title>Characterization of isolates of Eisenbergiella tayi derived from blood cultures, using whole genome sequencing.</title>
        <authorList>
            <person name="Burdz T."/>
            <person name="Wiebe D."/>
            <person name="Huynh C."/>
            <person name="Bernard K."/>
        </authorList>
    </citation>
    <scope>NUCLEOTIDE SEQUENCE [LARGE SCALE GENOMIC DNA]</scope>
    <source>
        <strain evidence="14 15">NML 120489</strain>
    </source>
</reference>
<comment type="catalytic activity">
    <reaction evidence="7 8">
        <text>tRNA(Leu) + L-leucine + ATP = L-leucyl-tRNA(Leu) + AMP + diphosphate</text>
        <dbReference type="Rhea" id="RHEA:11688"/>
        <dbReference type="Rhea" id="RHEA-COMP:9613"/>
        <dbReference type="Rhea" id="RHEA-COMP:9622"/>
        <dbReference type="ChEBI" id="CHEBI:30616"/>
        <dbReference type="ChEBI" id="CHEBI:33019"/>
        <dbReference type="ChEBI" id="CHEBI:57427"/>
        <dbReference type="ChEBI" id="CHEBI:78442"/>
        <dbReference type="ChEBI" id="CHEBI:78494"/>
        <dbReference type="ChEBI" id="CHEBI:456215"/>
        <dbReference type="EC" id="6.1.1.4"/>
    </reaction>
</comment>
<dbReference type="InterPro" id="IPR002300">
    <property type="entry name" value="aa-tRNA-synth_Ia"/>
</dbReference>
<dbReference type="GO" id="GO:0004823">
    <property type="term" value="F:leucine-tRNA ligase activity"/>
    <property type="evidence" value="ECO:0007669"/>
    <property type="project" value="UniProtKB-UniRule"/>
</dbReference>
<evidence type="ECO:0000256" key="5">
    <source>
        <dbReference type="ARBA" id="ARBA00022917"/>
    </source>
</evidence>
<evidence type="ECO:0000256" key="3">
    <source>
        <dbReference type="ARBA" id="ARBA00022741"/>
    </source>
</evidence>
<dbReference type="AlphaFoldDB" id="A0A1E3A0U2"/>
<dbReference type="SUPFAM" id="SSF47323">
    <property type="entry name" value="Anticodon-binding domain of a subclass of class I aminoacyl-tRNA synthetases"/>
    <property type="match status" value="1"/>
</dbReference>
<keyword evidence="4 8" id="KW-0067">ATP-binding</keyword>
<evidence type="ECO:0000256" key="1">
    <source>
        <dbReference type="ARBA" id="ARBA00005594"/>
    </source>
</evidence>
<dbReference type="EC" id="6.1.1.4" evidence="8"/>
<dbReference type="InterPro" id="IPR009080">
    <property type="entry name" value="tRNAsynth_Ia_anticodon-bd"/>
</dbReference>
<evidence type="ECO:0000259" key="10">
    <source>
        <dbReference type="Pfam" id="PF00133"/>
    </source>
</evidence>
<evidence type="ECO:0000313" key="14">
    <source>
        <dbReference type="EMBL" id="ODM02269.1"/>
    </source>
</evidence>
<dbReference type="InterPro" id="IPR015413">
    <property type="entry name" value="Methionyl/Leucyl_tRNA_Synth"/>
</dbReference>
<comment type="subcellular location">
    <subcellularLocation>
        <location evidence="8">Cytoplasm</location>
    </subcellularLocation>
</comment>
<dbReference type="InterPro" id="IPR025709">
    <property type="entry name" value="Leu_tRNA-synth_edit"/>
</dbReference>
<dbReference type="PATRIC" id="fig|1432052.3.peg.7080"/>
<dbReference type="Gene3D" id="1.10.730.10">
    <property type="entry name" value="Isoleucyl-tRNA Synthetase, Domain 1"/>
    <property type="match status" value="1"/>
</dbReference>
<dbReference type="SUPFAM" id="SSF50677">
    <property type="entry name" value="ValRS/IleRS/LeuRS editing domain"/>
    <property type="match status" value="1"/>
</dbReference>
<dbReference type="GO" id="GO:0006429">
    <property type="term" value="P:leucyl-tRNA aminoacylation"/>
    <property type="evidence" value="ECO:0007669"/>
    <property type="project" value="UniProtKB-UniRule"/>
</dbReference>
<keyword evidence="3 8" id="KW-0547">Nucleotide-binding</keyword>
<feature type="domain" description="Methionyl/Leucyl tRNA synthetase" evidence="12">
    <location>
        <begin position="39"/>
        <end position="184"/>
    </location>
</feature>
<dbReference type="GO" id="GO:0002161">
    <property type="term" value="F:aminoacyl-tRNA deacylase activity"/>
    <property type="evidence" value="ECO:0007669"/>
    <property type="project" value="InterPro"/>
</dbReference>
<evidence type="ECO:0000256" key="8">
    <source>
        <dbReference type="HAMAP-Rule" id="MF_00049"/>
    </source>
</evidence>
<evidence type="ECO:0000256" key="2">
    <source>
        <dbReference type="ARBA" id="ARBA00022598"/>
    </source>
</evidence>
<dbReference type="PRINTS" id="PR00985">
    <property type="entry name" value="TRNASYNTHLEU"/>
</dbReference>
<evidence type="ECO:0000259" key="13">
    <source>
        <dbReference type="Pfam" id="PF13603"/>
    </source>
</evidence>
<evidence type="ECO:0000259" key="12">
    <source>
        <dbReference type="Pfam" id="PF09334"/>
    </source>
</evidence>
<comment type="caution">
    <text evidence="14">The sequence shown here is derived from an EMBL/GenBank/DDBJ whole genome shotgun (WGS) entry which is preliminary data.</text>
</comment>
<dbReference type="RefSeq" id="WP_069159575.1">
    <property type="nucleotide sequence ID" value="NZ_DBFYTC010000066.1"/>
</dbReference>
<dbReference type="EMBL" id="MCGI01000010">
    <property type="protein sequence ID" value="ODM02269.1"/>
    <property type="molecule type" value="Genomic_DNA"/>
</dbReference>
<dbReference type="CDD" id="cd07958">
    <property type="entry name" value="Anticodon_Ia_Leu_BEm"/>
    <property type="match status" value="1"/>
</dbReference>
<name>A0A1E3A0U2_9FIRM</name>
<evidence type="ECO:0000256" key="4">
    <source>
        <dbReference type="ARBA" id="ARBA00022840"/>
    </source>
</evidence>
<dbReference type="Gene3D" id="3.40.50.620">
    <property type="entry name" value="HUPs"/>
    <property type="match status" value="2"/>
</dbReference>
<proteinExistence type="inferred from homology"/>
<keyword evidence="6 8" id="KW-0030">Aminoacyl-tRNA synthetase</keyword>
<dbReference type="FunFam" id="3.40.50.620:FF:000077">
    <property type="entry name" value="Leucine--tRNA ligase"/>
    <property type="match status" value="1"/>
</dbReference>
<dbReference type="InterPro" id="IPR002302">
    <property type="entry name" value="Leu-tRNA-ligase"/>
</dbReference>
<dbReference type="GO" id="GO:0005524">
    <property type="term" value="F:ATP binding"/>
    <property type="evidence" value="ECO:0007669"/>
    <property type="project" value="UniProtKB-UniRule"/>
</dbReference>
<feature type="binding site" evidence="8">
    <location>
        <position position="584"/>
    </location>
    <ligand>
        <name>ATP</name>
        <dbReference type="ChEBI" id="CHEBI:30616"/>
    </ligand>
</feature>
<keyword evidence="5 8" id="KW-0648">Protein biosynthesis</keyword>
<feature type="domain" description="Aminoacyl-tRNA synthetase class Ia" evidence="10">
    <location>
        <begin position="417"/>
        <end position="607"/>
    </location>
</feature>
<dbReference type="InterPro" id="IPR014729">
    <property type="entry name" value="Rossmann-like_a/b/a_fold"/>
</dbReference>
<dbReference type="InterPro" id="IPR013155">
    <property type="entry name" value="M/V/L/I-tRNA-synth_anticd-bd"/>
</dbReference>
<evidence type="ECO:0000259" key="11">
    <source>
        <dbReference type="Pfam" id="PF08264"/>
    </source>
</evidence>
<dbReference type="HAMAP" id="MF_00049_B">
    <property type="entry name" value="Leu_tRNA_synth_B"/>
    <property type="match status" value="1"/>
</dbReference>
<dbReference type="SUPFAM" id="SSF52374">
    <property type="entry name" value="Nucleotidylyl transferase"/>
    <property type="match status" value="1"/>
</dbReference>
<gene>
    <name evidence="8 14" type="primary">leuS</name>
    <name evidence="14" type="ORF">BEH84_06412</name>
</gene>
<sequence>MAAPYNHREIEEKWRKEWETNPVNVNDGKKPKYYCLDMFPYPSGNGLHVGHWRGYVISDVWSRYKMLNGGHYIIHPMGWDAFGLPAENYAIKMGVHPAISTADNVSKIKSQIKQIAALYDWDMEVNTTDPSFYKWTQWIFVKMFKAGLAYEKEMPINWCPSCKTGLANEEVVNGKCERCGADVTKKNLKQWMLKITAYADRLLNDLDKLDWPEKVKKMQTDWIGKSYGAEVDFPVDGRDEKITVYTTRPDTLHGATFMVLAPEHSLAASLATPENKSAVEKYIYDASMKSNVDRLQDKEKTGVFTGTYAINPLNGAKVPIWLSDYVLADYGTGAIMCVPAHDDRDFEFAKKFDIPIIQVIAKDGKEIENMTEAYTEASGTMINSGEWNGMESAVLKKEAPIMIEKMGIGHKTVNYKLRDWVFSRQRYWGEPIPIVHCPECGCVPVPEDQLPLLLPEVESYQPTGTGESPLADIDWWVNTTCPVCGAPAKRETNTMPQWAGSSWYFLRYVDNKNDKELVSREKADKYLPVDMYIGGVEHAVLHLLYSRFYTKFLYDSGVVDFDEPFIKLFNQGMITGKNGIKMSKSKGNVVSPDDLVRDYGCDSLRMYELFVGPPELDSEWDDRGIDGVNRFLNRFWNLAMDNKDSGVQADKEMLKVRNRMIHEITTRLENFSLNTVVSGFMEYTNKMIDMARNGGIDKETLKTAVVMLSPFAPHIGEELWRQLGETDSVFHAVWPAADKEAMADDEKEVAVQVNGKTKLVVTVPIDISKEDAIAAGRKALEDAGKLSGTVVKEIYVPGKIINIVAKP</sequence>
<dbReference type="Gene3D" id="3.10.20.590">
    <property type="match status" value="1"/>
</dbReference>
<dbReference type="FunFam" id="1.10.730.10:FF:000002">
    <property type="entry name" value="Leucine--tRNA ligase"/>
    <property type="match status" value="1"/>
</dbReference>
<feature type="domain" description="Leucyl-tRNA synthetase editing" evidence="13">
    <location>
        <begin position="221"/>
        <end position="396"/>
    </location>
</feature>
<feature type="domain" description="Methionyl/Valyl/Leucyl/Isoleucyl-tRNA synthetase anticodon-binding" evidence="11">
    <location>
        <begin position="650"/>
        <end position="765"/>
    </location>
</feature>
<evidence type="ECO:0000256" key="9">
    <source>
        <dbReference type="RuleBase" id="RU363039"/>
    </source>
</evidence>
<dbReference type="Pfam" id="PF09334">
    <property type="entry name" value="tRNA-synt_1g"/>
    <property type="match status" value="1"/>
</dbReference>
<comment type="caution">
    <text evidence="8">Lacks conserved residue(s) required for the propagation of feature annotation.</text>
</comment>
<keyword evidence="8" id="KW-0963">Cytoplasm</keyword>
<evidence type="ECO:0000256" key="6">
    <source>
        <dbReference type="ARBA" id="ARBA00023146"/>
    </source>
</evidence>
<dbReference type="PANTHER" id="PTHR43740:SF2">
    <property type="entry name" value="LEUCINE--TRNA LIGASE, MITOCHONDRIAL"/>
    <property type="match status" value="1"/>
</dbReference>
<dbReference type="Pfam" id="PF13603">
    <property type="entry name" value="tRNA-synt_1_2"/>
    <property type="match status" value="1"/>
</dbReference>
<dbReference type="NCBIfam" id="TIGR00396">
    <property type="entry name" value="leuS_bact"/>
    <property type="match status" value="1"/>
</dbReference>
<comment type="similarity">
    <text evidence="1 8 9">Belongs to the class-I aminoacyl-tRNA synthetase family.</text>
</comment>
<protein>
    <recommendedName>
        <fullName evidence="8">Leucine--tRNA ligase</fullName>
        <ecNumber evidence="8">6.1.1.4</ecNumber>
    </recommendedName>
    <alternativeName>
        <fullName evidence="8">Leucyl-tRNA synthetase</fullName>
        <shortName evidence="8">LeuRS</shortName>
    </alternativeName>
</protein>
<dbReference type="PANTHER" id="PTHR43740">
    <property type="entry name" value="LEUCYL-TRNA SYNTHETASE"/>
    <property type="match status" value="1"/>
</dbReference>
<dbReference type="GO" id="GO:0005829">
    <property type="term" value="C:cytosol"/>
    <property type="evidence" value="ECO:0007669"/>
    <property type="project" value="TreeGrafter"/>
</dbReference>
<dbReference type="InterPro" id="IPR009008">
    <property type="entry name" value="Val/Leu/Ile-tRNA-synth_edit"/>
</dbReference>
<dbReference type="Pfam" id="PF00133">
    <property type="entry name" value="tRNA-synt_1"/>
    <property type="match status" value="1"/>
</dbReference>